<evidence type="ECO:0000313" key="2">
    <source>
        <dbReference type="EMBL" id="JAP59040.1"/>
    </source>
</evidence>
<proteinExistence type="predicted"/>
<evidence type="ECO:0000256" key="1">
    <source>
        <dbReference type="SAM" id="MobiDB-lite"/>
    </source>
</evidence>
<dbReference type="EMBL" id="GEEE01004185">
    <property type="protein sequence ID" value="JAP59040.1"/>
    <property type="molecule type" value="Transcribed_RNA"/>
</dbReference>
<reference evidence="2" key="1">
    <citation type="submission" date="2016-01" db="EMBL/GenBank/DDBJ databases">
        <title>Reference transcriptome for the parasite Schistocephalus solidus: insights into the molecular evolution of parasitism.</title>
        <authorList>
            <person name="Hebert F.O."/>
            <person name="Grambauer S."/>
            <person name="Barber I."/>
            <person name="Landry C.R."/>
            <person name="Aubin-Horth N."/>
        </authorList>
    </citation>
    <scope>NUCLEOTIDE SEQUENCE</scope>
</reference>
<dbReference type="AlphaFoldDB" id="A0A0X3Q6L0"/>
<feature type="compositionally biased region" description="Low complexity" evidence="1">
    <location>
        <begin position="42"/>
        <end position="54"/>
    </location>
</feature>
<organism evidence="2">
    <name type="scientific">Schistocephalus solidus</name>
    <name type="common">Tapeworm</name>
    <dbReference type="NCBI Taxonomy" id="70667"/>
    <lineage>
        <taxon>Eukaryota</taxon>
        <taxon>Metazoa</taxon>
        <taxon>Spiralia</taxon>
        <taxon>Lophotrochozoa</taxon>
        <taxon>Platyhelminthes</taxon>
        <taxon>Cestoda</taxon>
        <taxon>Eucestoda</taxon>
        <taxon>Diphyllobothriidea</taxon>
        <taxon>Diphyllobothriidae</taxon>
        <taxon>Schistocephalus</taxon>
    </lineage>
</organism>
<gene>
    <name evidence="2" type="ORF">TR121546</name>
</gene>
<protein>
    <submittedName>
        <fullName evidence="2">Uncharacterized protein</fullName>
    </submittedName>
</protein>
<feature type="non-terminal residue" evidence="2">
    <location>
        <position position="134"/>
    </location>
</feature>
<sequence>FSSFLGEPLSSCPDIPNLTPALSAPKPLDAASGARDTDIPFSPLTSTSTALSPTVRDRDDSFGKCASLPPLSTAKGGEADCVDAINLPPVLTSTSITLLDTGETWSLERSTVPPATALKLSRSPTPSTPCFSCF</sequence>
<accession>A0A0X3Q6L0</accession>
<feature type="region of interest" description="Disordered" evidence="1">
    <location>
        <begin position="1"/>
        <end position="62"/>
    </location>
</feature>
<name>A0A0X3Q6L0_SCHSO</name>
<feature type="non-terminal residue" evidence="2">
    <location>
        <position position="1"/>
    </location>
</feature>